<name>A0AAW1GL54_SAPOF</name>
<dbReference type="AlphaFoldDB" id="A0AAW1GL54"/>
<comment type="caution">
    <text evidence="2">The sequence shown here is derived from an EMBL/GenBank/DDBJ whole genome shotgun (WGS) entry which is preliminary data.</text>
</comment>
<gene>
    <name evidence="2" type="ORF">RND81_14G040400</name>
</gene>
<proteinExistence type="predicted"/>
<dbReference type="Proteomes" id="UP001443914">
    <property type="component" value="Unassembled WGS sequence"/>
</dbReference>
<dbReference type="InterPro" id="IPR024937">
    <property type="entry name" value="Domain_X"/>
</dbReference>
<dbReference type="PANTHER" id="PTHR33642:SF4">
    <property type="entry name" value="COX1_OXI3 INTRON 1 PROTEIN-RELATED"/>
    <property type="match status" value="1"/>
</dbReference>
<evidence type="ECO:0000313" key="3">
    <source>
        <dbReference type="Proteomes" id="UP001443914"/>
    </source>
</evidence>
<organism evidence="2 3">
    <name type="scientific">Saponaria officinalis</name>
    <name type="common">Common soapwort</name>
    <name type="synonym">Lychnis saponaria</name>
    <dbReference type="NCBI Taxonomy" id="3572"/>
    <lineage>
        <taxon>Eukaryota</taxon>
        <taxon>Viridiplantae</taxon>
        <taxon>Streptophyta</taxon>
        <taxon>Embryophyta</taxon>
        <taxon>Tracheophyta</taxon>
        <taxon>Spermatophyta</taxon>
        <taxon>Magnoliopsida</taxon>
        <taxon>eudicotyledons</taxon>
        <taxon>Gunneridae</taxon>
        <taxon>Pentapetalae</taxon>
        <taxon>Caryophyllales</taxon>
        <taxon>Caryophyllaceae</taxon>
        <taxon>Caryophylleae</taxon>
        <taxon>Saponaria</taxon>
    </lineage>
</organism>
<dbReference type="GO" id="GO:0005739">
    <property type="term" value="C:mitochondrion"/>
    <property type="evidence" value="ECO:0007669"/>
    <property type="project" value="TreeGrafter"/>
</dbReference>
<sequence>MQIVATKTRTNLHQFIFKNLSSSFNFSLLFSNLTCNTRNPKTQFINPKPLTKPQLKTLINSQFNNGKFFNLLQNVVASPSVLLTAAQNLTRSAELTLDSVSTRFDLLQLAHQLAHNEFDPESCCLTLDPTKNAVFRNGYSLVLPNLKLKVVIEALRLVLDVVYDGGFATFCYGGRDGLGRHTAVRYLKNSVESPAWWFSIVFSRENVFDCRHVGRLCSTIQSRIDDGLFVGLIERLFECNVVRIDLGSGELGKSLPQECGLCGILINIYLNVFDKKVQKIRLRMNDGNPEVIDGVSDVVMYKPVKLYAVRYLDEILMITSSSKAFTRDLLNWCVKFLEGELELNVDKLRSCIHSATSENIGFLGMELQAVPPSVLRPPISEKAKRARQKFRRQKEVKALELKNMRERNRRELGMKIFSHVFKKLKKSHGFKIEHQIENEVSEIFRGWADEVVQEFSGSLEERMVWHRLLTSGDFLSLKRIRDQLPQELVDAYDTFQEEVDRHLSPVKLRKALEEKERAVEEEDERKYSERTLVDLTKLCMKVMAPIELIRKAVRLAGFTNNMGRPRPISWLTSLDDADVVKWYAGVGRRWLEYFCCCRNIEMVKTTVSYHLRFSCLLTLKEKHDATKNQTIRHYTKDLKVLDVDGNEQTYFPTEREVKKMGDAHLPDPKPVDSALTMSLMTLVYDQPSYTCSAHFCDRKDTVTYRIWLLQNRLGIDPMDHAKWVPGMAAIHDSLDRKCFPLCAEHISEFYMGRLSLQDIDCTSFVDVD</sequence>
<accession>A0AAW1GL54</accession>
<dbReference type="GO" id="GO:0003964">
    <property type="term" value="F:RNA-directed DNA polymerase activity"/>
    <property type="evidence" value="ECO:0007669"/>
    <property type="project" value="TreeGrafter"/>
</dbReference>
<reference evidence="2" key="1">
    <citation type="submission" date="2024-03" db="EMBL/GenBank/DDBJ databases">
        <title>WGS assembly of Saponaria officinalis var. Norfolk2.</title>
        <authorList>
            <person name="Jenkins J."/>
            <person name="Shu S."/>
            <person name="Grimwood J."/>
            <person name="Barry K."/>
            <person name="Goodstein D."/>
            <person name="Schmutz J."/>
            <person name="Leebens-Mack J."/>
            <person name="Osbourn A."/>
        </authorList>
    </citation>
    <scope>NUCLEOTIDE SEQUENCE [LARGE SCALE GENOMIC DNA]</scope>
    <source>
        <strain evidence="2">JIC</strain>
    </source>
</reference>
<keyword evidence="3" id="KW-1185">Reference proteome</keyword>
<dbReference type="PANTHER" id="PTHR33642">
    <property type="entry name" value="COX1/OXI3 INTRON 1 PROTEIN-RELATED"/>
    <property type="match status" value="1"/>
</dbReference>
<evidence type="ECO:0000313" key="2">
    <source>
        <dbReference type="EMBL" id="KAK9664421.1"/>
    </source>
</evidence>
<feature type="domain" description="Domain X" evidence="1">
    <location>
        <begin position="541"/>
        <end position="658"/>
    </location>
</feature>
<dbReference type="CDD" id="cd01651">
    <property type="entry name" value="RT_G2_intron"/>
    <property type="match status" value="1"/>
</dbReference>
<protein>
    <recommendedName>
        <fullName evidence="1">Domain X domain-containing protein</fullName>
    </recommendedName>
</protein>
<dbReference type="Pfam" id="PF01348">
    <property type="entry name" value="Intron_maturas2"/>
    <property type="match status" value="1"/>
</dbReference>
<dbReference type="EMBL" id="JBDFQZ010000014">
    <property type="protein sequence ID" value="KAK9664421.1"/>
    <property type="molecule type" value="Genomic_DNA"/>
</dbReference>
<dbReference type="GO" id="GO:0006315">
    <property type="term" value="P:homing of group II introns"/>
    <property type="evidence" value="ECO:0007669"/>
    <property type="project" value="TreeGrafter"/>
</dbReference>
<dbReference type="GO" id="GO:0090615">
    <property type="term" value="P:mitochondrial mRNA processing"/>
    <property type="evidence" value="ECO:0007669"/>
    <property type="project" value="TreeGrafter"/>
</dbReference>
<evidence type="ECO:0000259" key="1">
    <source>
        <dbReference type="Pfam" id="PF01348"/>
    </source>
</evidence>